<protein>
    <submittedName>
        <fullName evidence="2">Histidine kinase</fullName>
    </submittedName>
</protein>
<keyword evidence="2" id="KW-0418">Kinase</keyword>
<accession>A0A928UTQ6</accession>
<keyword evidence="1" id="KW-0732">Signal</keyword>
<evidence type="ECO:0000313" key="3">
    <source>
        <dbReference type="Proteomes" id="UP000616201"/>
    </source>
</evidence>
<dbReference type="PROSITE" id="PS51257">
    <property type="entry name" value="PROKAR_LIPOPROTEIN"/>
    <property type="match status" value="1"/>
</dbReference>
<dbReference type="Gene3D" id="2.130.10.10">
    <property type="entry name" value="YVTN repeat-like/Quinoprotein amine dehydrogenase"/>
    <property type="match status" value="5"/>
</dbReference>
<dbReference type="RefSeq" id="WP_196935569.1">
    <property type="nucleotide sequence ID" value="NZ_MU158698.1"/>
</dbReference>
<dbReference type="Proteomes" id="UP000616201">
    <property type="component" value="Unassembled WGS sequence"/>
</dbReference>
<dbReference type="EMBL" id="PRDK01000003">
    <property type="protein sequence ID" value="MBE8713176.1"/>
    <property type="molecule type" value="Genomic_DNA"/>
</dbReference>
<dbReference type="InterPro" id="IPR015943">
    <property type="entry name" value="WD40/YVTN_repeat-like_dom_sf"/>
</dbReference>
<dbReference type="InterPro" id="IPR011110">
    <property type="entry name" value="Reg_prop"/>
</dbReference>
<evidence type="ECO:0000256" key="1">
    <source>
        <dbReference type="SAM" id="SignalP"/>
    </source>
</evidence>
<feature type="signal peptide" evidence="1">
    <location>
        <begin position="1"/>
        <end position="19"/>
    </location>
</feature>
<keyword evidence="3" id="KW-1185">Reference proteome</keyword>
<reference evidence="2" key="1">
    <citation type="submission" date="2018-02" db="EMBL/GenBank/DDBJ databases">
        <authorList>
            <person name="Vasarhelyi B.M."/>
            <person name="Deshmukh S."/>
            <person name="Balint B."/>
            <person name="Kukolya J."/>
        </authorList>
    </citation>
    <scope>NUCLEOTIDE SEQUENCE</scope>
    <source>
        <strain evidence="2">KB22</strain>
    </source>
</reference>
<dbReference type="AlphaFoldDB" id="A0A928UTQ6"/>
<feature type="chain" id="PRO_5037828518" evidence="1">
    <location>
        <begin position="20"/>
        <end position="358"/>
    </location>
</feature>
<gene>
    <name evidence="2" type="ORF">C4F49_05750</name>
</gene>
<keyword evidence="2" id="KW-0808">Transferase</keyword>
<organism evidence="2 3">
    <name type="scientific">Sphingobacterium hungaricum</name>
    <dbReference type="NCBI Taxonomy" id="2082723"/>
    <lineage>
        <taxon>Bacteria</taxon>
        <taxon>Pseudomonadati</taxon>
        <taxon>Bacteroidota</taxon>
        <taxon>Sphingobacteriia</taxon>
        <taxon>Sphingobacteriales</taxon>
        <taxon>Sphingobacteriaceae</taxon>
        <taxon>Sphingobacterium</taxon>
    </lineage>
</organism>
<proteinExistence type="predicted"/>
<dbReference type="Pfam" id="PF07494">
    <property type="entry name" value="Reg_prop"/>
    <property type="match status" value="4"/>
</dbReference>
<name>A0A928UTQ6_9SPHI</name>
<evidence type="ECO:0000313" key="2">
    <source>
        <dbReference type="EMBL" id="MBE8713176.1"/>
    </source>
</evidence>
<dbReference type="GO" id="GO:0016301">
    <property type="term" value="F:kinase activity"/>
    <property type="evidence" value="ECO:0007669"/>
    <property type="project" value="UniProtKB-KW"/>
</dbReference>
<sequence length="358" mass="40461">MIRYMNSFAVFLIIAFSSACVQHSAEQKSSIIKNETEKVDTSNVPQGIVRNIIQDRKGNIWIAAFRGMYKYDGKSFVNITGDKISGRFFSALEDKKGNFWFSSIGSGAYYYDGKSFTNFTTKEGLLNDEVGSIYEDQKGNIWFGVSGGASYYDGKSFRNYILDGNTMIEDRTGKTFSTRKPNGVVSIIEDRKGGMWFGAFDGVHRYDGKSFTMFTNNGKPFKNVRSIIEDSKGNIWIAGDTGLWRNSGGVLTNFTRQFVGYVYEDKHGNIWTSSESEKEYEAGGLEKKSDQLSWKLSRYHEESLMDANMQGEVIRENERMIFGILEATDGNIWFGTLDGVFSYNGKTFTDFKNKVVSD</sequence>
<dbReference type="SUPFAM" id="SSF63829">
    <property type="entry name" value="Calcium-dependent phosphotriesterase"/>
    <property type="match status" value="1"/>
</dbReference>
<comment type="caution">
    <text evidence="2">The sequence shown here is derived from an EMBL/GenBank/DDBJ whole genome shotgun (WGS) entry which is preliminary data.</text>
</comment>